<dbReference type="VEuPathDB" id="TriTrypDB:LpyrH10_04_1750"/>
<evidence type="ECO:0000256" key="1">
    <source>
        <dbReference type="SAM" id="MobiDB-lite"/>
    </source>
</evidence>
<evidence type="ECO:0000313" key="3">
    <source>
        <dbReference type="Proteomes" id="UP000037923"/>
    </source>
</evidence>
<reference evidence="2 3" key="1">
    <citation type="submission" date="2015-07" db="EMBL/GenBank/DDBJ databases">
        <title>High-quality genome of monoxenous trypanosomatid Leptomonas pyrrhocoris.</title>
        <authorList>
            <person name="Flegontov P."/>
            <person name="Butenko A."/>
            <person name="Firsov S."/>
            <person name="Vlcek C."/>
            <person name="Logacheva M.D."/>
            <person name="Field M."/>
            <person name="Filatov D."/>
            <person name="Flegontova O."/>
            <person name="Gerasimov E."/>
            <person name="Jackson A.P."/>
            <person name="Kelly S."/>
            <person name="Opperdoes F."/>
            <person name="O'Reilly A."/>
            <person name="Votypka J."/>
            <person name="Yurchenko V."/>
            <person name="Lukes J."/>
        </authorList>
    </citation>
    <scope>NUCLEOTIDE SEQUENCE [LARGE SCALE GENOMIC DNA]</scope>
    <source>
        <strain evidence="2">H10</strain>
    </source>
</reference>
<sequence>MFRFVAPKCQAAAVAVCAASVRYNSGKSVTETTKPKQDSDRPKGDRAPVRLPFCL</sequence>
<dbReference type="EMBL" id="LGTL01000004">
    <property type="protein sequence ID" value="KPA82854.1"/>
    <property type="molecule type" value="Genomic_DNA"/>
</dbReference>
<keyword evidence="3" id="KW-1185">Reference proteome</keyword>
<accession>A0A0M9G5P0</accession>
<gene>
    <name evidence="2" type="ORF">ABB37_02625</name>
</gene>
<dbReference type="RefSeq" id="XP_015661294.1">
    <property type="nucleotide sequence ID" value="XM_015799692.1"/>
</dbReference>
<organism evidence="2 3">
    <name type="scientific">Leptomonas pyrrhocoris</name>
    <name type="common">Firebug parasite</name>
    <dbReference type="NCBI Taxonomy" id="157538"/>
    <lineage>
        <taxon>Eukaryota</taxon>
        <taxon>Discoba</taxon>
        <taxon>Euglenozoa</taxon>
        <taxon>Kinetoplastea</taxon>
        <taxon>Metakinetoplastina</taxon>
        <taxon>Trypanosomatida</taxon>
        <taxon>Trypanosomatidae</taxon>
        <taxon>Leishmaniinae</taxon>
        <taxon>Leptomonas</taxon>
    </lineage>
</organism>
<name>A0A0M9G5P0_LEPPY</name>
<dbReference type="EMBL" id="LGTL01000004">
    <property type="protein sequence ID" value="KPA82856.1"/>
    <property type="molecule type" value="Genomic_DNA"/>
</dbReference>
<dbReference type="RefSeq" id="XP_015661295.1">
    <property type="nucleotide sequence ID" value="XM_015799693.1"/>
</dbReference>
<comment type="caution">
    <text evidence="2">The sequence shown here is derived from an EMBL/GenBank/DDBJ whole genome shotgun (WGS) entry which is preliminary data.</text>
</comment>
<feature type="region of interest" description="Disordered" evidence="1">
    <location>
        <begin position="25"/>
        <end position="55"/>
    </location>
</feature>
<evidence type="ECO:0000313" key="2">
    <source>
        <dbReference type="EMBL" id="KPA82853.1"/>
    </source>
</evidence>
<dbReference type="EMBL" id="LGTL01000004">
    <property type="protein sequence ID" value="KPA82855.1"/>
    <property type="molecule type" value="Genomic_DNA"/>
</dbReference>
<dbReference type="GeneID" id="26902916"/>
<feature type="compositionally biased region" description="Basic and acidic residues" evidence="1">
    <location>
        <begin position="33"/>
        <end position="48"/>
    </location>
</feature>
<dbReference type="EMBL" id="LGTL01000004">
    <property type="protein sequence ID" value="KPA82853.1"/>
    <property type="molecule type" value="Genomic_DNA"/>
</dbReference>
<dbReference type="Proteomes" id="UP000037923">
    <property type="component" value="Unassembled WGS sequence"/>
</dbReference>
<dbReference type="RefSeq" id="XP_015661292.1">
    <property type="nucleotide sequence ID" value="XM_015799690.1"/>
</dbReference>
<dbReference type="RefSeq" id="XP_015661293.1">
    <property type="nucleotide sequence ID" value="XM_015799691.1"/>
</dbReference>
<protein>
    <submittedName>
        <fullName evidence="2">Uncharacterized protein</fullName>
    </submittedName>
</protein>
<dbReference type="AlphaFoldDB" id="A0A0M9G5P0"/>
<proteinExistence type="predicted"/>